<protein>
    <submittedName>
        <fullName evidence="2">Uncharacterized protein</fullName>
    </submittedName>
</protein>
<reference evidence="2" key="2">
    <citation type="submission" date="2018-04" db="EMBL/GenBank/DDBJ databases">
        <title>OnivRS2 (Oryza nivara Reference Sequence Version 2).</title>
        <authorList>
            <person name="Zhang J."/>
            <person name="Kudrna D."/>
            <person name="Lee S."/>
            <person name="Talag J."/>
            <person name="Rajasekar S."/>
            <person name="Welchert J."/>
            <person name="Hsing Y.-I."/>
            <person name="Wing R.A."/>
        </authorList>
    </citation>
    <scope>NUCLEOTIDE SEQUENCE [LARGE SCALE GENOMIC DNA]</scope>
</reference>
<evidence type="ECO:0000256" key="1">
    <source>
        <dbReference type="SAM" id="MobiDB-lite"/>
    </source>
</evidence>
<organism evidence="2">
    <name type="scientific">Oryza nivara</name>
    <name type="common">Indian wild rice</name>
    <name type="synonym">Oryza sativa f. spontanea</name>
    <dbReference type="NCBI Taxonomy" id="4536"/>
    <lineage>
        <taxon>Eukaryota</taxon>
        <taxon>Viridiplantae</taxon>
        <taxon>Streptophyta</taxon>
        <taxon>Embryophyta</taxon>
        <taxon>Tracheophyta</taxon>
        <taxon>Spermatophyta</taxon>
        <taxon>Magnoliopsida</taxon>
        <taxon>Liliopsida</taxon>
        <taxon>Poales</taxon>
        <taxon>Poaceae</taxon>
        <taxon>BOP clade</taxon>
        <taxon>Oryzoideae</taxon>
        <taxon>Oryzeae</taxon>
        <taxon>Oryzinae</taxon>
        <taxon>Oryza</taxon>
    </lineage>
</organism>
<dbReference type="Gramene" id="ONIVA10G00610.1">
    <property type="protein sequence ID" value="ONIVA10G00610.1"/>
    <property type="gene ID" value="ONIVA10G00610"/>
</dbReference>
<evidence type="ECO:0000313" key="3">
    <source>
        <dbReference type="Proteomes" id="UP000006591"/>
    </source>
</evidence>
<evidence type="ECO:0000313" key="2">
    <source>
        <dbReference type="EnsemblPlants" id="ONIVA10G00610.1"/>
    </source>
</evidence>
<name>A0A0E0INX6_ORYNI</name>
<feature type="region of interest" description="Disordered" evidence="1">
    <location>
        <begin position="1"/>
        <end position="45"/>
    </location>
</feature>
<sequence>MPPPALASRAAMSSSHGPPLRMRSGGAYDSSLVGGGRSGQGKGRRLLVSRITPHLLAIPFADLATASLP</sequence>
<accession>A0A0E0INX6</accession>
<reference evidence="2" key="1">
    <citation type="submission" date="2015-04" db="UniProtKB">
        <authorList>
            <consortium name="EnsemblPlants"/>
        </authorList>
    </citation>
    <scope>IDENTIFICATION</scope>
    <source>
        <strain evidence="2">SL10</strain>
    </source>
</reference>
<dbReference type="HOGENOM" id="CLU_2780185_0_0_1"/>
<dbReference type="AlphaFoldDB" id="A0A0E0INX6"/>
<keyword evidence="3" id="KW-1185">Reference proteome</keyword>
<dbReference type="EnsemblPlants" id="ONIVA10G00610.1">
    <property type="protein sequence ID" value="ONIVA10G00610.1"/>
    <property type="gene ID" value="ONIVA10G00610"/>
</dbReference>
<dbReference type="Proteomes" id="UP000006591">
    <property type="component" value="Chromosome 10"/>
</dbReference>
<proteinExistence type="predicted"/>